<feature type="domain" description="Cyclin-like" evidence="5">
    <location>
        <begin position="230"/>
        <end position="316"/>
    </location>
</feature>
<dbReference type="InterPro" id="IPR013763">
    <property type="entry name" value="Cyclin-like_dom"/>
</dbReference>
<name>A0A7M7K176_VARDE</name>
<dbReference type="KEGG" id="vde:111249410"/>
<feature type="domain" description="Cyclin C-terminal" evidence="6">
    <location>
        <begin position="325"/>
        <end position="446"/>
    </location>
</feature>
<evidence type="ECO:0008006" key="9">
    <source>
        <dbReference type="Google" id="ProtNLM"/>
    </source>
</evidence>
<keyword evidence="2 4" id="KW-0195">Cyclin</keyword>
<dbReference type="InterPro" id="IPR046965">
    <property type="entry name" value="Cyclin_A/B-like"/>
</dbReference>
<dbReference type="InterPro" id="IPR006671">
    <property type="entry name" value="Cyclin_N"/>
</dbReference>
<evidence type="ECO:0000259" key="5">
    <source>
        <dbReference type="SMART" id="SM00385"/>
    </source>
</evidence>
<dbReference type="PANTHER" id="PTHR10177">
    <property type="entry name" value="CYCLINS"/>
    <property type="match status" value="1"/>
</dbReference>
<dbReference type="RefSeq" id="XP_022658993.1">
    <property type="nucleotide sequence ID" value="XM_022803258.1"/>
</dbReference>
<evidence type="ECO:0000259" key="6">
    <source>
        <dbReference type="SMART" id="SM01332"/>
    </source>
</evidence>
<dbReference type="Gene3D" id="1.10.472.10">
    <property type="entry name" value="Cyclin-like"/>
    <property type="match status" value="2"/>
</dbReference>
<organism evidence="7 8">
    <name type="scientific">Varroa destructor</name>
    <name type="common">Honeybee mite</name>
    <dbReference type="NCBI Taxonomy" id="109461"/>
    <lineage>
        <taxon>Eukaryota</taxon>
        <taxon>Metazoa</taxon>
        <taxon>Ecdysozoa</taxon>
        <taxon>Arthropoda</taxon>
        <taxon>Chelicerata</taxon>
        <taxon>Arachnida</taxon>
        <taxon>Acari</taxon>
        <taxon>Parasitiformes</taxon>
        <taxon>Mesostigmata</taxon>
        <taxon>Gamasina</taxon>
        <taxon>Dermanyssoidea</taxon>
        <taxon>Varroidae</taxon>
        <taxon>Varroa</taxon>
    </lineage>
</organism>
<dbReference type="GO" id="GO:0051301">
    <property type="term" value="P:cell division"/>
    <property type="evidence" value="ECO:0007669"/>
    <property type="project" value="UniProtKB-KW"/>
</dbReference>
<feature type="domain" description="Cyclin-like" evidence="5">
    <location>
        <begin position="329"/>
        <end position="416"/>
    </location>
</feature>
<dbReference type="GO" id="GO:0044772">
    <property type="term" value="P:mitotic cell cycle phase transition"/>
    <property type="evidence" value="ECO:0007669"/>
    <property type="project" value="InterPro"/>
</dbReference>
<dbReference type="GO" id="GO:0016538">
    <property type="term" value="F:cyclin-dependent protein serine/threonine kinase regulator activity"/>
    <property type="evidence" value="ECO:0007669"/>
    <property type="project" value="InterPro"/>
</dbReference>
<evidence type="ECO:0000313" key="7">
    <source>
        <dbReference type="EnsemblMetazoa" id="XP_022658993"/>
    </source>
</evidence>
<dbReference type="SMART" id="SM00385">
    <property type="entry name" value="CYCLIN"/>
    <property type="match status" value="2"/>
</dbReference>
<dbReference type="FunFam" id="1.10.472.10:FF:000001">
    <property type="entry name" value="G2/mitotic-specific cyclin"/>
    <property type="match status" value="1"/>
</dbReference>
<dbReference type="PIRSF" id="PIRSF001771">
    <property type="entry name" value="Cyclin_A_B_D_E"/>
    <property type="match status" value="1"/>
</dbReference>
<dbReference type="InParanoid" id="A0A7M7K176"/>
<dbReference type="SUPFAM" id="SSF47954">
    <property type="entry name" value="Cyclin-like"/>
    <property type="match status" value="2"/>
</dbReference>
<dbReference type="Pfam" id="PF00134">
    <property type="entry name" value="Cyclin_N"/>
    <property type="match status" value="1"/>
</dbReference>
<proteinExistence type="inferred from homology"/>
<dbReference type="GeneID" id="111249410"/>
<reference evidence="7" key="1">
    <citation type="submission" date="2021-01" db="UniProtKB">
        <authorList>
            <consortium name="EnsemblMetazoa"/>
        </authorList>
    </citation>
    <scope>IDENTIFICATION</scope>
</reference>
<dbReference type="InterPro" id="IPR004367">
    <property type="entry name" value="Cyclin_C-dom"/>
</dbReference>
<keyword evidence="1" id="KW-0132">Cell division</keyword>
<dbReference type="OMA" id="TENHQCH"/>
<dbReference type="RefSeq" id="XP_022659001.1">
    <property type="nucleotide sequence ID" value="XM_022803266.1"/>
</dbReference>
<keyword evidence="8" id="KW-1185">Reference proteome</keyword>
<keyword evidence="3" id="KW-0131">Cell cycle</keyword>
<evidence type="ECO:0000256" key="4">
    <source>
        <dbReference type="RuleBase" id="RU000383"/>
    </source>
</evidence>
<evidence type="ECO:0000313" key="8">
    <source>
        <dbReference type="Proteomes" id="UP000594260"/>
    </source>
</evidence>
<sequence length="451" mass="51945">MCICRQEGQLKPEPLETKMSTRKGQVVGNSRIEVYSENFAQADPQPNAKRRRINELIQDVSGKDISRLDFTKVQANKSRSTLRARLTVRNDTNVTTIECNRKSAKTFHEIEPSRIQATKSTEELVSAGDTQATADANQASIAKKSKEKKDLDVRKDLSRINPLDYYVEKSDLPPNVPDIDKELLSDPNYPAQYAHDLFAYLRRREKLFVGERYLSRQPEMTSNLRALFVDWLIQLQEVLGFNHETLYLSVKIFDRYLARSSKRIQRSEIQLLGAAAVLIASKMDERVALSPHDFVVLCNKKYDAQQFMKMETNILVTLNFELSMPLSYSFLRRFCRSVKMDMREMTLARFVLESSLMEISMITHCETHLAAAALLLAFEVLGREWNDTLTYYTGYQPHELVATRNEMNALVHYLQALYRIENATIKSIMSKYSHEVFFGVAQQKFPPVNQP</sequence>
<dbReference type="EnsemblMetazoa" id="XM_022803258">
    <property type="protein sequence ID" value="XP_022658993"/>
    <property type="gene ID" value="LOC111249410"/>
</dbReference>
<dbReference type="EnsemblMetazoa" id="XM_022803266">
    <property type="protein sequence ID" value="XP_022659001"/>
    <property type="gene ID" value="LOC111249410"/>
</dbReference>
<accession>A0A7M7K176</accession>
<dbReference type="InterPro" id="IPR039361">
    <property type="entry name" value="Cyclin"/>
</dbReference>
<dbReference type="OrthoDB" id="5590282at2759"/>
<dbReference type="SMART" id="SM01332">
    <property type="entry name" value="Cyclin_C"/>
    <property type="match status" value="1"/>
</dbReference>
<dbReference type="FunCoup" id="A0A7M7K176">
    <property type="interactions" value="79"/>
</dbReference>
<evidence type="ECO:0000256" key="2">
    <source>
        <dbReference type="ARBA" id="ARBA00023127"/>
    </source>
</evidence>
<dbReference type="Pfam" id="PF02984">
    <property type="entry name" value="Cyclin_C"/>
    <property type="match status" value="1"/>
</dbReference>
<comment type="similarity">
    <text evidence="4">Belongs to the cyclin family.</text>
</comment>
<dbReference type="Proteomes" id="UP000594260">
    <property type="component" value="Unplaced"/>
</dbReference>
<dbReference type="InterPro" id="IPR036915">
    <property type="entry name" value="Cyclin-like_sf"/>
</dbReference>
<evidence type="ECO:0000256" key="1">
    <source>
        <dbReference type="ARBA" id="ARBA00022618"/>
    </source>
</evidence>
<dbReference type="AlphaFoldDB" id="A0A7M7K176"/>
<evidence type="ECO:0000256" key="3">
    <source>
        <dbReference type="ARBA" id="ARBA00023306"/>
    </source>
</evidence>
<protein>
    <recommendedName>
        <fullName evidence="9">G2/mitotic-specific cyclin-B3</fullName>
    </recommendedName>
</protein>